<evidence type="ECO:0000313" key="1">
    <source>
        <dbReference type="EMBL" id="SDX64312.1"/>
    </source>
</evidence>
<evidence type="ECO:0000313" key="2">
    <source>
        <dbReference type="Proteomes" id="UP000198647"/>
    </source>
</evidence>
<reference evidence="1 2" key="1">
    <citation type="submission" date="2016-10" db="EMBL/GenBank/DDBJ databases">
        <authorList>
            <person name="Varghese N."/>
            <person name="Submissions S."/>
        </authorList>
    </citation>
    <scope>NUCLEOTIDE SEQUENCE [LARGE SCALE GENOMIC DNA]</scope>
    <source>
        <strain evidence="1 2">DSM 20748</strain>
    </source>
</reference>
<sequence length="132" mass="16096">MEDMETFLTDLRNTLKDAPKEYDQLHQDLKRVEGELNDIHHYIEFCNINAAQAWKVYDSQRTLYRERRTIKDRMETLKATKHLFDRMRKQYGNEMNQVLGNVRKLKETQKVRSYRPRVRSEYAEIINNRKDD</sequence>
<name>A0A1H3DCR5_9BACI</name>
<dbReference type="Proteomes" id="UP000198647">
    <property type="component" value="Unassembled WGS sequence"/>
</dbReference>
<protein>
    <recommendedName>
        <fullName evidence="3">Flagellar protein FliT</fullName>
    </recommendedName>
</protein>
<keyword evidence="2" id="KW-1185">Reference proteome</keyword>
<accession>A0A1H3DCR5</accession>
<gene>
    <name evidence="1" type="ORF">SAMN04488081_0919</name>
</gene>
<proteinExistence type="predicted"/>
<dbReference type="RefSeq" id="WP_093105946.1">
    <property type="nucleotide sequence ID" value="NZ_FNOS01000002.1"/>
</dbReference>
<organism evidence="1 2">
    <name type="scientific">Salimicrobium album</name>
    <dbReference type="NCBI Taxonomy" id="50717"/>
    <lineage>
        <taxon>Bacteria</taxon>
        <taxon>Bacillati</taxon>
        <taxon>Bacillota</taxon>
        <taxon>Bacilli</taxon>
        <taxon>Bacillales</taxon>
        <taxon>Bacillaceae</taxon>
        <taxon>Salimicrobium</taxon>
    </lineage>
</organism>
<comment type="caution">
    <text evidence="1">The sequence shown here is derived from an EMBL/GenBank/DDBJ whole genome shotgun (WGS) entry which is preliminary data.</text>
</comment>
<evidence type="ECO:0008006" key="3">
    <source>
        <dbReference type="Google" id="ProtNLM"/>
    </source>
</evidence>
<dbReference type="EMBL" id="FNOS01000002">
    <property type="protein sequence ID" value="SDX64312.1"/>
    <property type="molecule type" value="Genomic_DNA"/>
</dbReference>